<comment type="caution">
    <text evidence="2">The sequence shown here is derived from an EMBL/GenBank/DDBJ whole genome shotgun (WGS) entry which is preliminary data.</text>
</comment>
<dbReference type="Pfam" id="PF00293">
    <property type="entry name" value="NUDIX"/>
    <property type="match status" value="1"/>
</dbReference>
<dbReference type="RefSeq" id="WP_252635626.1">
    <property type="nucleotide sequence ID" value="NZ_JAMXAX010000025.1"/>
</dbReference>
<keyword evidence="3" id="KW-1185">Reference proteome</keyword>
<dbReference type="SUPFAM" id="SSF55811">
    <property type="entry name" value="Nudix"/>
    <property type="match status" value="1"/>
</dbReference>
<feature type="domain" description="Nudix hydrolase" evidence="1">
    <location>
        <begin position="138"/>
        <end position="279"/>
    </location>
</feature>
<dbReference type="PROSITE" id="PS51462">
    <property type="entry name" value="NUDIX"/>
    <property type="match status" value="1"/>
</dbReference>
<dbReference type="InterPro" id="IPR015797">
    <property type="entry name" value="NUDIX_hydrolase-like_dom_sf"/>
</dbReference>
<dbReference type="InterPro" id="IPR000086">
    <property type="entry name" value="NUDIX_hydrolase_dom"/>
</dbReference>
<dbReference type="Proteomes" id="UP001595693">
    <property type="component" value="Unassembled WGS sequence"/>
</dbReference>
<evidence type="ECO:0000259" key="1">
    <source>
        <dbReference type="PROSITE" id="PS51462"/>
    </source>
</evidence>
<organism evidence="2 3">
    <name type="scientific">Acidovorax facilis</name>
    <dbReference type="NCBI Taxonomy" id="12917"/>
    <lineage>
        <taxon>Bacteria</taxon>
        <taxon>Pseudomonadati</taxon>
        <taxon>Pseudomonadota</taxon>
        <taxon>Betaproteobacteria</taxon>
        <taxon>Burkholderiales</taxon>
        <taxon>Comamonadaceae</taxon>
        <taxon>Acidovorax</taxon>
    </lineage>
</organism>
<gene>
    <name evidence="2" type="ORF">ACFOW3_15015</name>
</gene>
<evidence type="ECO:0000313" key="3">
    <source>
        <dbReference type="Proteomes" id="UP001595693"/>
    </source>
</evidence>
<sequence length="285" mass="30259">MTASSPGASFDQWLVGARQLAHQPARQPCQPLRVAGQVVGSVAEGFLSKISLQRLLDKRYQLSMGEHGGAPAWSLHLPPQAASDANVNATTDALNTLAEALRDANLCGPWRNEQLAVTNPSGEVVGTVERGAVRVLGITTCAVHLVGLAPDGRMWVQKRSLNKPNDPGLWDTLMGGMISAADSLPQALVRETWEEAGLHVHTLAGVAHGGHVLFSRPSSEGGGAGYMVERIDWFRAVVPEGMAPDNQDGEVDEFALLPLEEVRAQVAQGRFTLEAGLVIAGFLGL</sequence>
<dbReference type="EMBL" id="JBHSAJ010000044">
    <property type="protein sequence ID" value="MFC3935922.1"/>
    <property type="molecule type" value="Genomic_DNA"/>
</dbReference>
<dbReference type="Gene3D" id="3.90.79.10">
    <property type="entry name" value="Nucleoside Triphosphate Pyrophosphohydrolase"/>
    <property type="match status" value="1"/>
</dbReference>
<protein>
    <submittedName>
        <fullName evidence="2">DUF4743 domain-containing protein</fullName>
    </submittedName>
</protein>
<accession>A0ABV8DC60</accession>
<name>A0ABV8DC60_9BURK</name>
<dbReference type="CDD" id="cd03676">
    <property type="entry name" value="NUDIX_Tnr3_like"/>
    <property type="match status" value="1"/>
</dbReference>
<reference evidence="3" key="1">
    <citation type="journal article" date="2019" name="Int. J. Syst. Evol. Microbiol.">
        <title>The Global Catalogue of Microorganisms (GCM) 10K type strain sequencing project: providing services to taxonomists for standard genome sequencing and annotation.</title>
        <authorList>
            <consortium name="The Broad Institute Genomics Platform"/>
            <consortium name="The Broad Institute Genome Sequencing Center for Infectious Disease"/>
            <person name="Wu L."/>
            <person name="Ma J."/>
        </authorList>
    </citation>
    <scope>NUCLEOTIDE SEQUENCE [LARGE SCALE GENOMIC DNA]</scope>
    <source>
        <strain evidence="3">CCUG 2113</strain>
    </source>
</reference>
<proteinExistence type="predicted"/>
<evidence type="ECO:0000313" key="2">
    <source>
        <dbReference type="EMBL" id="MFC3935922.1"/>
    </source>
</evidence>